<evidence type="ECO:0000256" key="3">
    <source>
        <dbReference type="ARBA" id="ARBA00022490"/>
    </source>
</evidence>
<dbReference type="GO" id="GO:0051301">
    <property type="term" value="P:cell division"/>
    <property type="evidence" value="ECO:0007669"/>
    <property type="project" value="UniProtKB-KW"/>
</dbReference>
<evidence type="ECO:0000256" key="1">
    <source>
        <dbReference type="ARBA" id="ARBA00004496"/>
    </source>
</evidence>
<proteinExistence type="inferred from homology"/>
<dbReference type="PANTHER" id="PTHR35794">
    <property type="entry name" value="CELL DIVISION PROTEIN DIVIVA"/>
    <property type="match status" value="1"/>
</dbReference>
<organism evidence="8">
    <name type="scientific">freshwater metagenome</name>
    <dbReference type="NCBI Taxonomy" id="449393"/>
    <lineage>
        <taxon>unclassified sequences</taxon>
        <taxon>metagenomes</taxon>
        <taxon>ecological metagenomes</taxon>
    </lineage>
</organism>
<comment type="subcellular location">
    <subcellularLocation>
        <location evidence="1">Cytoplasm</location>
    </subcellularLocation>
</comment>
<evidence type="ECO:0000313" key="8">
    <source>
        <dbReference type="EMBL" id="CAB4857200.1"/>
    </source>
</evidence>
<keyword evidence="3" id="KW-0963">Cytoplasm</keyword>
<dbReference type="Gene3D" id="6.10.250.660">
    <property type="match status" value="1"/>
</dbReference>
<protein>
    <submittedName>
        <fullName evidence="8">Unannotated protein</fullName>
    </submittedName>
</protein>
<name>A0A6J7CH98_9ZZZZ</name>
<dbReference type="AlphaFoldDB" id="A0A6J7CH98"/>
<evidence type="ECO:0000256" key="4">
    <source>
        <dbReference type="ARBA" id="ARBA00022618"/>
    </source>
</evidence>
<keyword evidence="6" id="KW-0131">Cell cycle</keyword>
<accession>A0A6J7CH98</accession>
<feature type="region of interest" description="Disordered" evidence="7">
    <location>
        <begin position="53"/>
        <end position="73"/>
    </location>
</feature>
<keyword evidence="5" id="KW-0175">Coiled coil</keyword>
<dbReference type="Pfam" id="PF05103">
    <property type="entry name" value="DivIVA"/>
    <property type="match status" value="1"/>
</dbReference>
<dbReference type="NCBIfam" id="TIGR03544">
    <property type="entry name" value="DivI1A_domain"/>
    <property type="match status" value="1"/>
</dbReference>
<reference evidence="8" key="1">
    <citation type="submission" date="2020-05" db="EMBL/GenBank/DDBJ databases">
        <authorList>
            <person name="Chiriac C."/>
            <person name="Salcher M."/>
            <person name="Ghai R."/>
            <person name="Kavagutti S V."/>
        </authorList>
    </citation>
    <scope>NUCLEOTIDE SEQUENCE</scope>
</reference>
<dbReference type="InterPro" id="IPR019933">
    <property type="entry name" value="DivIVA_domain"/>
</dbReference>
<feature type="region of interest" description="Disordered" evidence="7">
    <location>
        <begin position="221"/>
        <end position="302"/>
    </location>
</feature>
<comment type="similarity">
    <text evidence="2">Belongs to the DivIVA family.</text>
</comment>
<dbReference type="GO" id="GO:0005737">
    <property type="term" value="C:cytoplasm"/>
    <property type="evidence" value="ECO:0007669"/>
    <property type="project" value="UniProtKB-SubCell"/>
</dbReference>
<evidence type="ECO:0000256" key="6">
    <source>
        <dbReference type="ARBA" id="ARBA00023306"/>
    </source>
</evidence>
<feature type="compositionally biased region" description="Pro residues" evidence="7">
    <location>
        <begin position="288"/>
        <end position="302"/>
    </location>
</feature>
<evidence type="ECO:0000256" key="7">
    <source>
        <dbReference type="SAM" id="MobiDB-lite"/>
    </source>
</evidence>
<evidence type="ECO:0000256" key="2">
    <source>
        <dbReference type="ARBA" id="ARBA00009008"/>
    </source>
</evidence>
<evidence type="ECO:0000256" key="5">
    <source>
        <dbReference type="ARBA" id="ARBA00023054"/>
    </source>
</evidence>
<feature type="compositionally biased region" description="Pro residues" evidence="7">
    <location>
        <begin position="239"/>
        <end position="249"/>
    </location>
</feature>
<keyword evidence="4" id="KW-0132">Cell division</keyword>
<dbReference type="InterPro" id="IPR007793">
    <property type="entry name" value="DivIVA_fam"/>
</dbReference>
<dbReference type="EMBL" id="CAFBLM010000001">
    <property type="protein sequence ID" value="CAB4857200.1"/>
    <property type="molecule type" value="Genomic_DNA"/>
</dbReference>
<gene>
    <name evidence="8" type="ORF">UFOPK3401_00044</name>
</gene>
<sequence length="302" mass="31513">MALTPEDVRNKQFTTVRLREGYDEDEVDAFLDEIETELARLLRENEELRQRASQVAPAANVSEPVPPVAPTPEMEVVRSPEPVPVPAAVVAVPAAAVVSESPSAAADSAARVLELAQRTADDLVNQARAEADRIVGEAHLKAENSERDAQVQRAALEARVEDLRNFEREYRTRMRGYFENQLRELETRGGADPSSALESSAPAAIANPAQPVAVPVAAPALVGPGATPAQPAAAAPEAVPVPIPVPTPAPTSAAAPAAPPQGAPQPPPVGYNFPPVSTPSAPAEAGPFSPPPSTPIPSPEQG</sequence>
<dbReference type="PANTHER" id="PTHR35794:SF2">
    <property type="entry name" value="CELL DIVISION PROTEIN DIVIVA"/>
    <property type="match status" value="1"/>
</dbReference>
<feature type="compositionally biased region" description="Pro residues" evidence="7">
    <location>
        <begin position="257"/>
        <end position="269"/>
    </location>
</feature>
<feature type="compositionally biased region" description="Low complexity" evidence="7">
    <location>
        <begin position="221"/>
        <end position="238"/>
    </location>
</feature>